<evidence type="ECO:0000313" key="2">
    <source>
        <dbReference type="EMBL" id="KKU03268.1"/>
    </source>
</evidence>
<reference evidence="2 3" key="1">
    <citation type="journal article" date="2015" name="Nature">
        <title>rRNA introns, odd ribosomes, and small enigmatic genomes across a large radiation of phyla.</title>
        <authorList>
            <person name="Brown C.T."/>
            <person name="Hug L.A."/>
            <person name="Thomas B.C."/>
            <person name="Sharon I."/>
            <person name="Castelle C.J."/>
            <person name="Singh A."/>
            <person name="Wilkins M.J."/>
            <person name="Williams K.H."/>
            <person name="Banfield J.F."/>
        </authorList>
    </citation>
    <scope>NUCLEOTIDE SEQUENCE [LARGE SCALE GENOMIC DNA]</scope>
</reference>
<protein>
    <submittedName>
        <fullName evidence="2">Uncharacterized protein</fullName>
    </submittedName>
</protein>
<dbReference type="Proteomes" id="UP000034264">
    <property type="component" value="Unassembled WGS sequence"/>
</dbReference>
<dbReference type="EMBL" id="LCKS01000002">
    <property type="protein sequence ID" value="KKU03268.1"/>
    <property type="molecule type" value="Genomic_DNA"/>
</dbReference>
<keyword evidence="1" id="KW-0812">Transmembrane</keyword>
<dbReference type="AlphaFoldDB" id="A0A0G1PCW8"/>
<gene>
    <name evidence="2" type="ORF">UX05_C0002G0024</name>
</gene>
<evidence type="ECO:0000313" key="3">
    <source>
        <dbReference type="Proteomes" id="UP000034264"/>
    </source>
</evidence>
<accession>A0A0G1PCW8</accession>
<proteinExistence type="predicted"/>
<evidence type="ECO:0000256" key="1">
    <source>
        <dbReference type="SAM" id="Phobius"/>
    </source>
</evidence>
<feature type="transmembrane region" description="Helical" evidence="1">
    <location>
        <begin position="6"/>
        <end position="24"/>
    </location>
</feature>
<organism evidence="2 3">
    <name type="scientific">Candidatus Amesbacteria bacterium GW2011_GWC2_45_19</name>
    <dbReference type="NCBI Taxonomy" id="1618366"/>
    <lineage>
        <taxon>Bacteria</taxon>
        <taxon>Candidatus Amesiibacteriota</taxon>
    </lineage>
</organism>
<comment type="caution">
    <text evidence="2">The sequence shown here is derived from an EMBL/GenBank/DDBJ whole genome shotgun (WGS) entry which is preliminary data.</text>
</comment>
<sequence>MNKWLPIVGAIGTLGLSAGVLLYFKGQPNSPLPTPTPTLEVAVQLTANKQPQIELKFSSDGHYVTVSLSNLYADQLEYNLIYDASVKGSKLQTGVNSTASITGKTTFSQKQLLGSESSGKFTYHEKIANAVMELTLRDVSGRSIFTSTYPFTVTPGSSAKL</sequence>
<keyword evidence="1" id="KW-1133">Transmembrane helix</keyword>
<keyword evidence="1" id="KW-0472">Membrane</keyword>
<name>A0A0G1PCW8_9BACT</name>